<dbReference type="KEGG" id="pchm:VFPPC_00088"/>
<dbReference type="PIRSF" id="PIRSF001365">
    <property type="entry name" value="DHDPS"/>
    <property type="match status" value="1"/>
</dbReference>
<keyword evidence="6" id="KW-1185">Reference proteome</keyword>
<evidence type="ECO:0000256" key="3">
    <source>
        <dbReference type="PIRSR" id="PIRSR001365-1"/>
    </source>
</evidence>
<dbReference type="Pfam" id="PF00701">
    <property type="entry name" value="DHDPS"/>
    <property type="match status" value="1"/>
</dbReference>
<evidence type="ECO:0000313" key="6">
    <source>
        <dbReference type="Proteomes" id="UP000078397"/>
    </source>
</evidence>
<evidence type="ECO:0000256" key="1">
    <source>
        <dbReference type="ARBA" id="ARBA00023239"/>
    </source>
</evidence>
<dbReference type="PRINTS" id="PR00146">
    <property type="entry name" value="DHPICSNTHASE"/>
</dbReference>
<dbReference type="EMBL" id="LSBJ02000001">
    <property type="protein sequence ID" value="OAQ72019.1"/>
    <property type="molecule type" value="Genomic_DNA"/>
</dbReference>
<dbReference type="GeneID" id="28844175"/>
<dbReference type="PANTHER" id="PTHR12128">
    <property type="entry name" value="DIHYDRODIPICOLINATE SYNTHASE"/>
    <property type="match status" value="1"/>
</dbReference>
<comment type="caution">
    <text evidence="5">The sequence shown here is derived from an EMBL/GenBank/DDBJ whole genome shotgun (WGS) entry which is preliminary data.</text>
</comment>
<comment type="similarity">
    <text evidence="2">Belongs to the DapA family.</text>
</comment>
<reference evidence="5 6" key="1">
    <citation type="journal article" date="2016" name="PLoS Pathog.">
        <title>Biosynthesis of antibiotic leucinostatins in bio-control fungus Purpureocillium lilacinum and their inhibition on phytophthora revealed by genome mining.</title>
        <authorList>
            <person name="Wang G."/>
            <person name="Liu Z."/>
            <person name="Lin R."/>
            <person name="Li E."/>
            <person name="Mao Z."/>
            <person name="Ling J."/>
            <person name="Yang Y."/>
            <person name="Yin W.B."/>
            <person name="Xie B."/>
        </authorList>
    </citation>
    <scope>NUCLEOTIDE SEQUENCE [LARGE SCALE GENOMIC DNA]</scope>
    <source>
        <strain evidence="5">170</strain>
    </source>
</reference>
<proteinExistence type="inferred from homology"/>
<dbReference type="SMART" id="SM01130">
    <property type="entry name" value="DHDPS"/>
    <property type="match status" value="1"/>
</dbReference>
<dbReference type="PANTHER" id="PTHR12128:SF66">
    <property type="entry name" value="4-HYDROXY-2-OXOGLUTARATE ALDOLASE, MITOCHONDRIAL"/>
    <property type="match status" value="1"/>
</dbReference>
<dbReference type="OrthoDB" id="191315at2759"/>
<evidence type="ECO:0000313" key="5">
    <source>
        <dbReference type="EMBL" id="OAQ72019.1"/>
    </source>
</evidence>
<dbReference type="InterPro" id="IPR002220">
    <property type="entry name" value="DapA-like"/>
</dbReference>
<gene>
    <name evidence="5" type="ORF">VFPPC_00088</name>
</gene>
<protein>
    <submittedName>
        <fullName evidence="5">Dihydrodipicolinate synthetase</fullName>
    </submittedName>
</protein>
<evidence type="ECO:0000256" key="4">
    <source>
        <dbReference type="PIRSR" id="PIRSR001365-2"/>
    </source>
</evidence>
<keyword evidence="1 2" id="KW-0456">Lyase</keyword>
<dbReference type="AlphaFoldDB" id="A0A179G4E2"/>
<dbReference type="GO" id="GO:0008840">
    <property type="term" value="F:4-hydroxy-tetrahydrodipicolinate synthase activity"/>
    <property type="evidence" value="ECO:0007669"/>
    <property type="project" value="TreeGrafter"/>
</dbReference>
<dbReference type="Gene3D" id="3.20.20.70">
    <property type="entry name" value="Aldolase class I"/>
    <property type="match status" value="1"/>
</dbReference>
<organism evidence="5 6">
    <name type="scientific">Pochonia chlamydosporia 170</name>
    <dbReference type="NCBI Taxonomy" id="1380566"/>
    <lineage>
        <taxon>Eukaryota</taxon>
        <taxon>Fungi</taxon>
        <taxon>Dikarya</taxon>
        <taxon>Ascomycota</taxon>
        <taxon>Pezizomycotina</taxon>
        <taxon>Sordariomycetes</taxon>
        <taxon>Hypocreomycetidae</taxon>
        <taxon>Hypocreales</taxon>
        <taxon>Clavicipitaceae</taxon>
        <taxon>Pochonia</taxon>
    </lineage>
</organism>
<accession>A0A179G4E2</accession>
<feature type="binding site" evidence="4">
    <location>
        <position position="51"/>
    </location>
    <ligand>
        <name>pyruvate</name>
        <dbReference type="ChEBI" id="CHEBI:15361"/>
    </ligand>
</feature>
<name>A0A179G4E2_METCM</name>
<dbReference type="CDD" id="cd00408">
    <property type="entry name" value="DHDPS-like"/>
    <property type="match status" value="1"/>
</dbReference>
<dbReference type="InterPro" id="IPR013785">
    <property type="entry name" value="Aldolase_TIM"/>
</dbReference>
<feature type="active site" description="Proton donor/acceptor" evidence="3">
    <location>
        <position position="139"/>
    </location>
</feature>
<dbReference type="SUPFAM" id="SSF51569">
    <property type="entry name" value="Aldolase"/>
    <property type="match status" value="1"/>
</dbReference>
<dbReference type="RefSeq" id="XP_018148102.1">
    <property type="nucleotide sequence ID" value="XM_018280181.1"/>
</dbReference>
<evidence type="ECO:0000256" key="2">
    <source>
        <dbReference type="PIRNR" id="PIRNR001365"/>
    </source>
</evidence>
<sequence length="305" mass="32561">MGNTRNIFQGLSAFAITPADSDGKVDTGALGRILERLDVPGVDSIGLLGSTGTYLYLTREQRKLAIDVAIRTLQGRKPIIVSAGALRTDDAQHLAKDAEEAGVDGLLLAPVSYNPLTEEEVYRHYEAVAGSTTLPICIYNTPSTTHFTFSDALLARIAGLPNVVALKQPAPTNEPKGRHEALRANLPSGFSVGYSADWLVADSLLAGGSVWYSVIAGVLPAPSVALMEAIRRGDDAEVKRISALFEPIWELFKEFGDLRVVYALANELGLCKASPPRPILPIAASHHSRIVSALANVNKSIKVPS</sequence>
<dbReference type="Proteomes" id="UP000078397">
    <property type="component" value="Unassembled WGS sequence"/>
</dbReference>
<feature type="active site" description="Schiff-base intermediate with substrate" evidence="3">
    <location>
        <position position="167"/>
    </location>
</feature>